<reference evidence="1" key="1">
    <citation type="submission" date="2022-04" db="EMBL/GenBank/DDBJ databases">
        <title>Jade perch genome.</title>
        <authorList>
            <person name="Chao B."/>
        </authorList>
    </citation>
    <scope>NUCLEOTIDE SEQUENCE</scope>
    <source>
        <strain evidence="1">CB-2022</strain>
    </source>
</reference>
<feature type="non-terminal residue" evidence="1">
    <location>
        <position position="1"/>
    </location>
</feature>
<accession>A0ACB8WLU9</accession>
<name>A0ACB8WLU9_9TELE</name>
<evidence type="ECO:0000313" key="2">
    <source>
        <dbReference type="Proteomes" id="UP000831701"/>
    </source>
</evidence>
<sequence>RCTFLSYRRPHCLILLPFAFTVSRVRAISTSASDGLEGFKAHAVFQEINKKLQEELHVMKITVGKICVYFEQEGEQFVKKIGGVFAFKVKDGPNGQEATWFVDVKNGKGCVHNDTAKKADCTISMSDTDLLSLMTGKMNPQTVSIPFHEGIQGYKVRLCPETAAQQAYDHSRVVDMAFPKHSILRALSVLLLAWVLVRCQAPPQPEKEKEEETIISTAVTKSELIECPLECSCTVEGAVDCAGVDLTEFPAGLSDNTRQLSLQNNKIEEITVEHISHLHQLETLNLQNNWLTTDGLEDEGFEMLEQLAYLYLANNKLTSAPKVLPPSLVSADFAANQLTQIFPYTFGHKPKLRSVYLHNNKLTDAGLPDHMFNGSDNLDIITMSSNFLRVVPKNLPSTLYRLHLKNNKLEKIPAGAFDNLSNLRELYLQNNLLSNEGMDNQTFSQLSSLECLDLSNNNLSVVPKGLPRNLVLLHLEKNSIRSIPGDALTSVRNLEYLLLHNNKLRSRSIHPAAFQGLKKLHTLHMYNNLLERVPRGLPRRAKTLMLLHNSISEIGRNDLTLLYTLTELNLSYNKLTSAKLHRESFRKLRFLETLDMSGNTLHSFPMGLPRSLQVLEIKNNQLNTIPDGALTGMEKLRKLILSDNQLKLNSVYQGAWMELSALTTLDLSGNQLSHIPSDLPESLEYLYLQSNRISSVPASAFEGTPNIKGIFLRFNRLSVDSVDESSFAHLSNLQVLDIGTGNTDLTFKREEMEGEKMMEEEQET</sequence>
<comment type="caution">
    <text evidence="1">The sequence shown here is derived from an EMBL/GenBank/DDBJ whole genome shotgun (WGS) entry which is preliminary data.</text>
</comment>
<dbReference type="Proteomes" id="UP000831701">
    <property type="component" value="Chromosome 8"/>
</dbReference>
<protein>
    <submittedName>
        <fullName evidence="1">Uncharacterized protein</fullName>
    </submittedName>
</protein>
<evidence type="ECO:0000313" key="1">
    <source>
        <dbReference type="EMBL" id="KAI3368443.1"/>
    </source>
</evidence>
<keyword evidence="2" id="KW-1185">Reference proteome</keyword>
<dbReference type="EMBL" id="CM041538">
    <property type="protein sequence ID" value="KAI3368443.1"/>
    <property type="molecule type" value="Genomic_DNA"/>
</dbReference>
<organism evidence="1 2">
    <name type="scientific">Scortum barcoo</name>
    <name type="common">barcoo grunter</name>
    <dbReference type="NCBI Taxonomy" id="214431"/>
    <lineage>
        <taxon>Eukaryota</taxon>
        <taxon>Metazoa</taxon>
        <taxon>Chordata</taxon>
        <taxon>Craniata</taxon>
        <taxon>Vertebrata</taxon>
        <taxon>Euteleostomi</taxon>
        <taxon>Actinopterygii</taxon>
        <taxon>Neopterygii</taxon>
        <taxon>Teleostei</taxon>
        <taxon>Neoteleostei</taxon>
        <taxon>Acanthomorphata</taxon>
        <taxon>Eupercaria</taxon>
        <taxon>Centrarchiformes</taxon>
        <taxon>Terapontoidei</taxon>
        <taxon>Terapontidae</taxon>
        <taxon>Scortum</taxon>
    </lineage>
</organism>
<proteinExistence type="predicted"/>
<gene>
    <name evidence="1" type="ORF">L3Q82_025456</name>
</gene>